<dbReference type="KEGG" id="vg:54998661"/>
<accession>A0A346FD29</accession>
<dbReference type="GeneID" id="54998661"/>
<evidence type="ECO:0000256" key="1">
    <source>
        <dbReference type="SAM" id="MobiDB-lite"/>
    </source>
</evidence>
<evidence type="ECO:0000313" key="3">
    <source>
        <dbReference type="Proteomes" id="UP000258385"/>
    </source>
</evidence>
<organism evidence="2 3">
    <name type="scientific">Gordonia phage Ronaldo</name>
    <dbReference type="NCBI Taxonomy" id="2250397"/>
    <lineage>
        <taxon>Viruses</taxon>
        <taxon>Duplodnaviria</taxon>
        <taxon>Heunggongvirae</taxon>
        <taxon>Uroviricota</taxon>
        <taxon>Caudoviricetes</taxon>
        <taxon>Ronaldovirus</taxon>
        <taxon>Ronaldovirus ronaldo</taxon>
    </lineage>
</organism>
<evidence type="ECO:0000313" key="2">
    <source>
        <dbReference type="EMBL" id="AXN53643.1"/>
    </source>
</evidence>
<name>A0A346FD29_9CAUD</name>
<proteinExistence type="predicted"/>
<reference evidence="2 3" key="1">
    <citation type="submission" date="2018-06" db="EMBL/GenBank/DDBJ databases">
        <authorList>
            <person name="DeCurzio J.M."/>
            <person name="Delesalle V.A."/>
            <person name="Garlena R.A."/>
            <person name="Russell D.A."/>
            <person name="Pope W.H."/>
            <person name="Jacobs-Sera D."/>
            <person name="Hatfull G.F."/>
        </authorList>
    </citation>
    <scope>NUCLEOTIDE SEQUENCE [LARGE SCALE GENOMIC DNA]</scope>
</reference>
<dbReference type="Proteomes" id="UP000258385">
    <property type="component" value="Segment"/>
</dbReference>
<protein>
    <submittedName>
        <fullName evidence="2">Uncharacterized protein</fullName>
    </submittedName>
</protein>
<keyword evidence="3" id="KW-1185">Reference proteome</keyword>
<gene>
    <name evidence="2" type="primary">81</name>
    <name evidence="2" type="ORF">SEA_RONALDO_81</name>
</gene>
<dbReference type="EMBL" id="MH479925">
    <property type="protein sequence ID" value="AXN53643.1"/>
    <property type="molecule type" value="Genomic_DNA"/>
</dbReference>
<sequence length="73" mass="8311">MPFDLRVWKPVYPPVMGLLWDRYDLSSVETCYDQAKRPRIDSERGNPSPGLLVPGNPRSSAYEAARGQQWAFA</sequence>
<dbReference type="RefSeq" id="YP_009807777.1">
    <property type="nucleotide sequence ID" value="NC_048028.1"/>
</dbReference>
<feature type="region of interest" description="Disordered" evidence="1">
    <location>
        <begin position="35"/>
        <end position="61"/>
    </location>
</feature>
<feature type="compositionally biased region" description="Basic and acidic residues" evidence="1">
    <location>
        <begin position="35"/>
        <end position="44"/>
    </location>
</feature>